<organism evidence="2 3">
    <name type="scientific">Streptomyces morookaense</name>
    <name type="common">Streptoverticillium morookaense</name>
    <dbReference type="NCBI Taxonomy" id="1970"/>
    <lineage>
        <taxon>Bacteria</taxon>
        <taxon>Bacillati</taxon>
        <taxon>Actinomycetota</taxon>
        <taxon>Actinomycetes</taxon>
        <taxon>Kitasatosporales</taxon>
        <taxon>Streptomycetaceae</taxon>
        <taxon>Streptomyces</taxon>
    </lineage>
</organism>
<accession>A0A7Y7B1Q2</accession>
<dbReference type="AlphaFoldDB" id="A0A7Y7B1Q2"/>
<evidence type="ECO:0000313" key="3">
    <source>
        <dbReference type="Proteomes" id="UP000587462"/>
    </source>
</evidence>
<gene>
    <name evidence="2" type="ORF">HG542_06095</name>
</gene>
<dbReference type="RefSeq" id="WP_171079017.1">
    <property type="nucleotide sequence ID" value="NZ_BNBU01000002.1"/>
</dbReference>
<dbReference type="Pfam" id="PF13471">
    <property type="entry name" value="Transglut_core3"/>
    <property type="match status" value="1"/>
</dbReference>
<dbReference type="NCBIfam" id="NF033537">
    <property type="entry name" value="lasso_biosyn_B2"/>
    <property type="match status" value="1"/>
</dbReference>
<name>A0A7Y7B1Q2_STRMO</name>
<reference evidence="2 3" key="1">
    <citation type="submission" date="2020-04" db="EMBL/GenBank/DDBJ databases">
        <title>Draft Genome Sequence of Streptomyces morookaense DSM 40503, an 8-azaguanine-producing strain.</title>
        <authorList>
            <person name="Qi J."/>
            <person name="Gao J.-M."/>
        </authorList>
    </citation>
    <scope>NUCLEOTIDE SEQUENCE [LARGE SCALE GENOMIC DNA]</scope>
    <source>
        <strain evidence="2 3">DSM 40503</strain>
    </source>
</reference>
<dbReference type="InterPro" id="IPR032708">
    <property type="entry name" value="McjB_C"/>
</dbReference>
<proteinExistence type="predicted"/>
<comment type="caution">
    <text evidence="2">The sequence shown here is derived from an EMBL/GenBank/DDBJ whole genome shotgun (WGS) entry which is preliminary data.</text>
</comment>
<evidence type="ECO:0000259" key="1">
    <source>
        <dbReference type="Pfam" id="PF13471"/>
    </source>
</evidence>
<keyword evidence="3" id="KW-1185">Reference proteome</keyword>
<sequence length="161" mass="17015">MSSPAALLRPDPVPWRARMLARVAVVAARLLALLPPYRLRSVLGALRHGARPATYAQASAARNAVLAASLRCSGPKGCLPRSLATVLVCRVRGTWPSWCVGVRALPPPGAHAWVEAQGRLVDESVPAGYFRALFTVPPVKPAAPEVSAGDVDLARSRLSAE</sequence>
<evidence type="ECO:0000313" key="2">
    <source>
        <dbReference type="EMBL" id="NVK77229.1"/>
    </source>
</evidence>
<dbReference type="Proteomes" id="UP000587462">
    <property type="component" value="Unassembled WGS sequence"/>
</dbReference>
<dbReference type="EMBL" id="JABBXF010000010">
    <property type="protein sequence ID" value="NVK77229.1"/>
    <property type="molecule type" value="Genomic_DNA"/>
</dbReference>
<feature type="domain" description="Microcin J25-processing protein McjB C-terminal" evidence="1">
    <location>
        <begin position="23"/>
        <end position="134"/>
    </location>
</feature>
<dbReference type="InterPro" id="IPR053521">
    <property type="entry name" value="McjB-like"/>
</dbReference>
<protein>
    <submittedName>
        <fullName evidence="2">Lasso peptide biosynthesis B2 protein</fullName>
    </submittedName>
</protein>